<dbReference type="Pfam" id="PF08030">
    <property type="entry name" value="NAD_binding_6"/>
    <property type="match status" value="1"/>
</dbReference>
<dbReference type="EMBL" id="QKKF02029694">
    <property type="protein sequence ID" value="RZF35077.1"/>
    <property type="molecule type" value="Genomic_DNA"/>
</dbReference>
<dbReference type="GO" id="GO:0016175">
    <property type="term" value="F:superoxide-generating NAD(P)H oxidase activity"/>
    <property type="evidence" value="ECO:0007669"/>
    <property type="project" value="TreeGrafter"/>
</dbReference>
<dbReference type="Gene3D" id="2.40.30.10">
    <property type="entry name" value="Translation factors"/>
    <property type="match status" value="1"/>
</dbReference>
<dbReference type="CDD" id="cd06186">
    <property type="entry name" value="NOX_Duox_like_FAD_NADP"/>
    <property type="match status" value="1"/>
</dbReference>
<dbReference type="InterPro" id="IPR050369">
    <property type="entry name" value="RBOH/FRE"/>
</dbReference>
<feature type="transmembrane region" description="Helical" evidence="7">
    <location>
        <begin position="126"/>
        <end position="144"/>
    </location>
</feature>
<feature type="transmembrane region" description="Helical" evidence="7">
    <location>
        <begin position="204"/>
        <end position="226"/>
    </location>
</feature>
<dbReference type="AlphaFoldDB" id="A0A482WNF4"/>
<dbReference type="InterPro" id="IPR000778">
    <property type="entry name" value="Cyt_b245_heavy_chain"/>
</dbReference>
<feature type="transmembrane region" description="Helical" evidence="7">
    <location>
        <begin position="346"/>
        <end position="368"/>
    </location>
</feature>
<keyword evidence="5 7" id="KW-0472">Membrane</keyword>
<dbReference type="InterPro" id="IPR013112">
    <property type="entry name" value="FAD-bd_8"/>
</dbReference>
<comment type="caution">
    <text evidence="9">The sequence shown here is derived from an EMBL/GenBank/DDBJ whole genome shotgun (WGS) entry which is preliminary data.</text>
</comment>
<dbReference type="InterPro" id="IPR013121">
    <property type="entry name" value="Fe_red_NAD-bd_6"/>
</dbReference>
<dbReference type="Pfam" id="PF08022">
    <property type="entry name" value="FAD_binding_8"/>
    <property type="match status" value="1"/>
</dbReference>
<keyword evidence="4" id="KW-0560">Oxidoreductase</keyword>
<evidence type="ECO:0000313" key="9">
    <source>
        <dbReference type="EMBL" id="RZF35077.1"/>
    </source>
</evidence>
<dbReference type="PANTHER" id="PTHR11972">
    <property type="entry name" value="NADPH OXIDASE"/>
    <property type="match status" value="1"/>
</dbReference>
<gene>
    <name evidence="9" type="ORF">LSTR_LSTR009669</name>
</gene>
<dbReference type="OrthoDB" id="6630452at2759"/>
<dbReference type="Gene3D" id="3.40.50.80">
    <property type="entry name" value="Nucleotide-binding domain of ferredoxin-NADP reductase (FNR) module"/>
    <property type="match status" value="1"/>
</dbReference>
<evidence type="ECO:0000256" key="2">
    <source>
        <dbReference type="ARBA" id="ARBA00022692"/>
    </source>
</evidence>
<dbReference type="SUPFAM" id="SSF52343">
    <property type="entry name" value="Ferredoxin reductase-like, C-terminal NADP-linked domain"/>
    <property type="match status" value="1"/>
</dbReference>
<dbReference type="GO" id="GO:0006952">
    <property type="term" value="P:defense response"/>
    <property type="evidence" value="ECO:0007669"/>
    <property type="project" value="TreeGrafter"/>
</dbReference>
<dbReference type="InterPro" id="IPR017927">
    <property type="entry name" value="FAD-bd_FR_type"/>
</dbReference>
<dbReference type="STRING" id="195883.A0A482WNF4"/>
<dbReference type="PANTHER" id="PTHR11972:SF153">
    <property type="entry name" value="SUPEROXIDE-GENERATING NADPH OXIDASE HEAVY CHAIN SUBUNIT A"/>
    <property type="match status" value="1"/>
</dbReference>
<dbReference type="SMR" id="A0A482WNF4"/>
<evidence type="ECO:0000256" key="1">
    <source>
        <dbReference type="ARBA" id="ARBA00004141"/>
    </source>
</evidence>
<accession>A0A482WNF4</accession>
<evidence type="ECO:0000256" key="7">
    <source>
        <dbReference type="SAM" id="Phobius"/>
    </source>
</evidence>
<reference evidence="9 10" key="1">
    <citation type="journal article" date="2017" name="Gigascience">
        <title>Genome sequence of the small brown planthopper, Laodelphax striatellus.</title>
        <authorList>
            <person name="Zhu J."/>
            <person name="Jiang F."/>
            <person name="Wang X."/>
            <person name="Yang P."/>
            <person name="Bao Y."/>
            <person name="Zhao W."/>
            <person name="Wang W."/>
            <person name="Lu H."/>
            <person name="Wang Q."/>
            <person name="Cui N."/>
            <person name="Li J."/>
            <person name="Chen X."/>
            <person name="Luo L."/>
            <person name="Yu J."/>
            <person name="Kang L."/>
            <person name="Cui F."/>
        </authorList>
    </citation>
    <scope>NUCLEOTIDE SEQUENCE [LARGE SCALE GENOMIC DNA]</scope>
    <source>
        <strain evidence="9">Lst14</strain>
    </source>
</reference>
<feature type="domain" description="FAD-binding FR-type" evidence="8">
    <location>
        <begin position="227"/>
        <end position="345"/>
    </location>
</feature>
<proteinExistence type="predicted"/>
<keyword evidence="2 7" id="KW-0812">Transmembrane</keyword>
<dbReference type="InterPro" id="IPR039261">
    <property type="entry name" value="FNR_nucleotide-bd"/>
</dbReference>
<feature type="transmembrane region" description="Helical" evidence="7">
    <location>
        <begin position="90"/>
        <end position="114"/>
    </location>
</feature>
<protein>
    <recommendedName>
        <fullName evidence="8">FAD-binding FR-type domain-containing protein</fullName>
    </recommendedName>
</protein>
<dbReference type="GO" id="GO:0042554">
    <property type="term" value="P:superoxide anion generation"/>
    <property type="evidence" value="ECO:0007669"/>
    <property type="project" value="TreeGrafter"/>
</dbReference>
<evidence type="ECO:0000256" key="4">
    <source>
        <dbReference type="ARBA" id="ARBA00023002"/>
    </source>
</evidence>
<sequence length="509" mass="58777">MINCFLVLLPVCQTLNLFIHKMLSRFSRYIIIYWFNNLEKIHITAAVAIFLSSVIHSSAHILNAHNFSKHYSSQYPELNWAVYKNQSSALLILTSVVGITGLAMLLVLVMMLLLSQKTIRNADHEVFGNSHLSFFLLFFFLYVIHPTSRVLKKQVNVASHQPGCEIPSRNIKLSFDSNFHQNNSFIPVSSTCQTKPVFHHMGQVHLYTLLPLVIFLTRFVFVKIIVRKRREFVIESIEKLPHNVIRLTLYSSNSKNISSLPGQYAILQCPSVSRLEWHPFSIISTETKYDITKMTFLIRAVGDWTNAICNNFRNSNEIMCEHLPQFSNRRMRMILDGPFFSPLENILLDGVAICVAGGIGITPFAALLNHIINEDMKKMCRPFKLHMIWVIKYTSQIQWISNILVALNEKLTCQRQLDRFTLEIYLTQETVPNLIDIPEKIDFLLEKLKFGRPVWNNLLNGWKKYYERGTLPVYICGPKPMEKQVKKVSRELQKKHGGAKLRCISETFA</sequence>
<evidence type="ECO:0000313" key="10">
    <source>
        <dbReference type="Proteomes" id="UP000291343"/>
    </source>
</evidence>
<dbReference type="InParanoid" id="A0A482WNF4"/>
<dbReference type="GO" id="GO:0043020">
    <property type="term" value="C:NADPH oxidase complex"/>
    <property type="evidence" value="ECO:0007669"/>
    <property type="project" value="TreeGrafter"/>
</dbReference>
<dbReference type="InterPro" id="IPR017938">
    <property type="entry name" value="Riboflavin_synthase-like_b-brl"/>
</dbReference>
<name>A0A482WNF4_LAOST</name>
<keyword evidence="3 7" id="KW-1133">Transmembrane helix</keyword>
<dbReference type="InterPro" id="IPR013130">
    <property type="entry name" value="Fe3_Rdtase_TM_dom"/>
</dbReference>
<dbReference type="Pfam" id="PF01794">
    <property type="entry name" value="Ferric_reduct"/>
    <property type="match status" value="1"/>
</dbReference>
<evidence type="ECO:0000256" key="5">
    <source>
        <dbReference type="ARBA" id="ARBA00023136"/>
    </source>
</evidence>
<dbReference type="SUPFAM" id="SSF63380">
    <property type="entry name" value="Riboflavin synthase domain-like"/>
    <property type="match status" value="1"/>
</dbReference>
<keyword evidence="10" id="KW-1185">Reference proteome</keyword>
<evidence type="ECO:0000259" key="8">
    <source>
        <dbReference type="PROSITE" id="PS51384"/>
    </source>
</evidence>
<dbReference type="PROSITE" id="PS51384">
    <property type="entry name" value="FAD_FR"/>
    <property type="match status" value="1"/>
</dbReference>
<dbReference type="PRINTS" id="PR00466">
    <property type="entry name" value="GP91PHOX"/>
</dbReference>
<comment type="subcellular location">
    <subcellularLocation>
        <location evidence="1">Membrane</location>
        <topology evidence="1">Multi-pass membrane protein</topology>
    </subcellularLocation>
</comment>
<evidence type="ECO:0000256" key="3">
    <source>
        <dbReference type="ARBA" id="ARBA00022989"/>
    </source>
</evidence>
<evidence type="ECO:0000256" key="6">
    <source>
        <dbReference type="ARBA" id="ARBA00049908"/>
    </source>
</evidence>
<organism evidence="9 10">
    <name type="scientific">Laodelphax striatellus</name>
    <name type="common">Small brown planthopper</name>
    <name type="synonym">Delphax striatella</name>
    <dbReference type="NCBI Taxonomy" id="195883"/>
    <lineage>
        <taxon>Eukaryota</taxon>
        <taxon>Metazoa</taxon>
        <taxon>Ecdysozoa</taxon>
        <taxon>Arthropoda</taxon>
        <taxon>Hexapoda</taxon>
        <taxon>Insecta</taxon>
        <taxon>Pterygota</taxon>
        <taxon>Neoptera</taxon>
        <taxon>Paraneoptera</taxon>
        <taxon>Hemiptera</taxon>
        <taxon>Auchenorrhyncha</taxon>
        <taxon>Fulgoroidea</taxon>
        <taxon>Delphacidae</taxon>
        <taxon>Criomorphinae</taxon>
        <taxon>Laodelphax</taxon>
    </lineage>
</organism>
<dbReference type="Proteomes" id="UP000291343">
    <property type="component" value="Unassembled WGS sequence"/>
</dbReference>
<comment type="catalytic activity">
    <reaction evidence="6">
        <text>NADPH + 2 O2 = 2 superoxide + NADP(+) + H(+)</text>
        <dbReference type="Rhea" id="RHEA:63180"/>
        <dbReference type="ChEBI" id="CHEBI:15378"/>
        <dbReference type="ChEBI" id="CHEBI:15379"/>
        <dbReference type="ChEBI" id="CHEBI:18421"/>
        <dbReference type="ChEBI" id="CHEBI:57783"/>
        <dbReference type="ChEBI" id="CHEBI:58349"/>
    </reaction>
</comment>